<keyword evidence="4" id="KW-0472">Membrane</keyword>
<evidence type="ECO:0000313" key="7">
    <source>
        <dbReference type="Proteomes" id="UP000261600"/>
    </source>
</evidence>
<keyword evidence="3" id="KW-0202">Cytokine</keyword>
<dbReference type="Gene3D" id="2.60.120.40">
    <property type="match status" value="1"/>
</dbReference>
<accession>A0A3Q3IWQ9</accession>
<reference evidence="6" key="1">
    <citation type="submission" date="2025-08" db="UniProtKB">
        <authorList>
            <consortium name="Ensembl"/>
        </authorList>
    </citation>
    <scope>IDENTIFICATION</scope>
</reference>
<dbReference type="InterPro" id="IPR006052">
    <property type="entry name" value="TNF_dom"/>
</dbReference>
<dbReference type="GO" id="GO:0005125">
    <property type="term" value="F:cytokine activity"/>
    <property type="evidence" value="ECO:0007669"/>
    <property type="project" value="UniProtKB-KW"/>
</dbReference>
<sequence>YRSLVLWLTAPHGNITNGEYLEWESQGEEGHAHCRGFNYSNGNLVVPVNGLYRVFLQITYESKTEYHCSVNELRLTNKVYKIWDGYNVDVPLLISVDTVSCSTTQWSKSLYTEGLFSLNANTRLRVSSSCPELIVKKECQMFFGAELRYLESTSHQ</sequence>
<dbReference type="GO" id="GO:0006955">
    <property type="term" value="P:immune response"/>
    <property type="evidence" value="ECO:0007669"/>
    <property type="project" value="InterPro"/>
</dbReference>
<evidence type="ECO:0000256" key="2">
    <source>
        <dbReference type="ARBA" id="ARBA00008670"/>
    </source>
</evidence>
<comment type="subcellular location">
    <subcellularLocation>
        <location evidence="1">Membrane</location>
    </subcellularLocation>
</comment>
<keyword evidence="7" id="KW-1185">Reference proteome</keyword>
<evidence type="ECO:0000313" key="6">
    <source>
        <dbReference type="Ensembl" id="ENSMALP00000005271.1"/>
    </source>
</evidence>
<organism evidence="6 7">
    <name type="scientific">Monopterus albus</name>
    <name type="common">Swamp eel</name>
    <dbReference type="NCBI Taxonomy" id="43700"/>
    <lineage>
        <taxon>Eukaryota</taxon>
        <taxon>Metazoa</taxon>
        <taxon>Chordata</taxon>
        <taxon>Craniata</taxon>
        <taxon>Vertebrata</taxon>
        <taxon>Euteleostomi</taxon>
        <taxon>Actinopterygii</taxon>
        <taxon>Neopterygii</taxon>
        <taxon>Teleostei</taxon>
        <taxon>Neoteleostei</taxon>
        <taxon>Acanthomorphata</taxon>
        <taxon>Anabantaria</taxon>
        <taxon>Synbranchiformes</taxon>
        <taxon>Synbranchidae</taxon>
        <taxon>Monopterus</taxon>
    </lineage>
</organism>
<dbReference type="PROSITE" id="PS50049">
    <property type="entry name" value="THD_2"/>
    <property type="match status" value="1"/>
</dbReference>
<proteinExistence type="inferred from homology"/>
<feature type="domain" description="THD" evidence="5">
    <location>
        <begin position="4"/>
        <end position="148"/>
    </location>
</feature>
<dbReference type="GO" id="GO:0005164">
    <property type="term" value="F:tumor necrosis factor receptor binding"/>
    <property type="evidence" value="ECO:0007669"/>
    <property type="project" value="InterPro"/>
</dbReference>
<dbReference type="SUPFAM" id="SSF49842">
    <property type="entry name" value="TNF-like"/>
    <property type="match status" value="1"/>
</dbReference>
<dbReference type="InterPro" id="IPR008983">
    <property type="entry name" value="Tumour_necrosis_fac-like_dom"/>
</dbReference>
<dbReference type="Ensembl" id="ENSMALT00000005391.1">
    <property type="protein sequence ID" value="ENSMALP00000005271.1"/>
    <property type="gene ID" value="ENSMALG00000003798.1"/>
</dbReference>
<dbReference type="Pfam" id="PF00229">
    <property type="entry name" value="TNF"/>
    <property type="match status" value="1"/>
</dbReference>
<dbReference type="SMART" id="SM00207">
    <property type="entry name" value="TNF"/>
    <property type="match status" value="1"/>
</dbReference>
<dbReference type="AlphaFoldDB" id="A0A3Q3IWQ9"/>
<name>A0A3Q3IWQ9_MONAL</name>
<protein>
    <recommendedName>
        <fullName evidence="5">THD domain-containing protein</fullName>
    </recommendedName>
</protein>
<dbReference type="PANTHER" id="PTHR11471:SF24">
    <property type="entry name" value="TUMOR NECROSIS FACTOR LIGAND SUPERFAMILY MEMBER 15"/>
    <property type="match status" value="1"/>
</dbReference>
<evidence type="ECO:0000256" key="1">
    <source>
        <dbReference type="ARBA" id="ARBA00004370"/>
    </source>
</evidence>
<evidence type="ECO:0000256" key="4">
    <source>
        <dbReference type="ARBA" id="ARBA00023136"/>
    </source>
</evidence>
<evidence type="ECO:0000256" key="3">
    <source>
        <dbReference type="ARBA" id="ARBA00022514"/>
    </source>
</evidence>
<dbReference type="GO" id="GO:0016020">
    <property type="term" value="C:membrane"/>
    <property type="evidence" value="ECO:0007669"/>
    <property type="project" value="UniProtKB-SubCell"/>
</dbReference>
<evidence type="ECO:0000259" key="5">
    <source>
        <dbReference type="PROSITE" id="PS50049"/>
    </source>
</evidence>
<reference evidence="6" key="2">
    <citation type="submission" date="2025-09" db="UniProtKB">
        <authorList>
            <consortium name="Ensembl"/>
        </authorList>
    </citation>
    <scope>IDENTIFICATION</scope>
</reference>
<dbReference type="GO" id="GO:0005615">
    <property type="term" value="C:extracellular space"/>
    <property type="evidence" value="ECO:0007669"/>
    <property type="project" value="UniProtKB-KW"/>
</dbReference>
<dbReference type="Proteomes" id="UP000261600">
    <property type="component" value="Unplaced"/>
</dbReference>
<comment type="similarity">
    <text evidence="2">Belongs to the tumor necrosis factor family.</text>
</comment>
<dbReference type="PANTHER" id="PTHR11471">
    <property type="entry name" value="TUMOR NECROSIS FACTOR FAMILY MEMBER"/>
    <property type="match status" value="1"/>
</dbReference>